<gene>
    <name evidence="9" type="ORF">UFOPK3164_00948</name>
    <name evidence="10" type="ORF">UFOPK3427_01858</name>
    <name evidence="11" type="ORF">UFOPK4112_01408</name>
</gene>
<keyword evidence="6" id="KW-0811">Translocation</keyword>
<evidence type="ECO:0000256" key="2">
    <source>
        <dbReference type="ARBA" id="ARBA00022448"/>
    </source>
</evidence>
<proteinExistence type="predicted"/>
<keyword evidence="7" id="KW-0472">Membrane</keyword>
<evidence type="ECO:0000256" key="8">
    <source>
        <dbReference type="SAM" id="MobiDB-lite"/>
    </source>
</evidence>
<dbReference type="PANTHER" id="PTHR42982:SF1">
    <property type="entry name" value="SEC-INDEPENDENT PROTEIN TRANSLOCASE PROTEIN TATA"/>
    <property type="match status" value="1"/>
</dbReference>
<keyword evidence="3" id="KW-0812">Transmembrane</keyword>
<evidence type="ECO:0000256" key="4">
    <source>
        <dbReference type="ARBA" id="ARBA00022927"/>
    </source>
</evidence>
<comment type="subcellular location">
    <subcellularLocation>
        <location evidence="1">Membrane</location>
        <topology evidence="1">Single-pass membrane protein</topology>
    </subcellularLocation>
</comment>
<dbReference type="GO" id="GO:0015031">
    <property type="term" value="P:protein transport"/>
    <property type="evidence" value="ECO:0007669"/>
    <property type="project" value="UniProtKB-KW"/>
</dbReference>
<dbReference type="InterPro" id="IPR003369">
    <property type="entry name" value="TatA/B/E"/>
</dbReference>
<evidence type="ECO:0000256" key="1">
    <source>
        <dbReference type="ARBA" id="ARBA00004167"/>
    </source>
</evidence>
<accession>A0A6J7RJ79</accession>
<evidence type="ECO:0000256" key="6">
    <source>
        <dbReference type="ARBA" id="ARBA00023010"/>
    </source>
</evidence>
<dbReference type="EMBL" id="CAFBLT010000004">
    <property type="protein sequence ID" value="CAB4884209.1"/>
    <property type="molecule type" value="Genomic_DNA"/>
</dbReference>
<organism evidence="11">
    <name type="scientific">freshwater metagenome</name>
    <dbReference type="NCBI Taxonomy" id="449393"/>
    <lineage>
        <taxon>unclassified sequences</taxon>
        <taxon>metagenomes</taxon>
        <taxon>ecological metagenomes</taxon>
    </lineage>
</organism>
<evidence type="ECO:0000313" key="9">
    <source>
        <dbReference type="EMBL" id="CAB4828656.1"/>
    </source>
</evidence>
<evidence type="ECO:0000313" key="10">
    <source>
        <dbReference type="EMBL" id="CAB4884209.1"/>
    </source>
</evidence>
<dbReference type="EMBL" id="CAFBPM010000015">
    <property type="protein sequence ID" value="CAB5028498.1"/>
    <property type="molecule type" value="Genomic_DNA"/>
</dbReference>
<keyword evidence="4" id="KW-0653">Protein transport</keyword>
<evidence type="ECO:0000256" key="7">
    <source>
        <dbReference type="ARBA" id="ARBA00023136"/>
    </source>
</evidence>
<keyword evidence="5" id="KW-1133">Transmembrane helix</keyword>
<keyword evidence="2" id="KW-0813">Transport</keyword>
<dbReference type="GO" id="GO:0016020">
    <property type="term" value="C:membrane"/>
    <property type="evidence" value="ECO:0007669"/>
    <property type="project" value="UniProtKB-ARBA"/>
</dbReference>
<dbReference type="Pfam" id="PF02416">
    <property type="entry name" value="TatA_B_E"/>
    <property type="match status" value="1"/>
</dbReference>
<sequence length="135" mass="14537">MLTLSPIKILIVVVVALLLVGPDKLPQLARQIGGAWKAFRNYAKQMEDDMRNSMPDLPTTGDIARFARSPVALLDSLAKISDTELEPDPGVEGTDAGDELKPDPGAPAPKMNPPVSQEREAPKTEQFPPGDPNLN</sequence>
<feature type="region of interest" description="Disordered" evidence="8">
    <location>
        <begin position="79"/>
        <end position="135"/>
    </location>
</feature>
<name>A0A6J7RJ79_9ZZZZ</name>
<dbReference type="Gene3D" id="1.20.5.3310">
    <property type="match status" value="1"/>
</dbReference>
<dbReference type="AlphaFoldDB" id="A0A6J7RJ79"/>
<reference evidence="11" key="1">
    <citation type="submission" date="2020-05" db="EMBL/GenBank/DDBJ databases">
        <authorList>
            <person name="Chiriac C."/>
            <person name="Salcher M."/>
            <person name="Ghai R."/>
            <person name="Kavagutti S V."/>
        </authorList>
    </citation>
    <scope>NUCLEOTIDE SEQUENCE</scope>
</reference>
<evidence type="ECO:0000256" key="3">
    <source>
        <dbReference type="ARBA" id="ARBA00022692"/>
    </source>
</evidence>
<dbReference type="PANTHER" id="PTHR42982">
    <property type="entry name" value="SEC-INDEPENDENT PROTEIN TRANSLOCASE PROTEIN TATA"/>
    <property type="match status" value="1"/>
</dbReference>
<protein>
    <submittedName>
        <fullName evidence="11">Unannotated protein</fullName>
    </submittedName>
</protein>
<dbReference type="EMBL" id="CAFABE010000039">
    <property type="protein sequence ID" value="CAB4828656.1"/>
    <property type="molecule type" value="Genomic_DNA"/>
</dbReference>
<evidence type="ECO:0000313" key="11">
    <source>
        <dbReference type="EMBL" id="CAB5028498.1"/>
    </source>
</evidence>
<evidence type="ECO:0000256" key="5">
    <source>
        <dbReference type="ARBA" id="ARBA00022989"/>
    </source>
</evidence>